<keyword evidence="4" id="KW-1185">Reference proteome</keyword>
<dbReference type="Gene3D" id="3.30.70.270">
    <property type="match status" value="1"/>
</dbReference>
<dbReference type="InterPro" id="IPR035919">
    <property type="entry name" value="EAL_sf"/>
</dbReference>
<dbReference type="InterPro" id="IPR001633">
    <property type="entry name" value="EAL_dom"/>
</dbReference>
<gene>
    <name evidence="3" type="ORF">G3T16_13660</name>
</gene>
<dbReference type="PROSITE" id="PS50883">
    <property type="entry name" value="EAL"/>
    <property type="match status" value="1"/>
</dbReference>
<dbReference type="NCBIfam" id="TIGR00254">
    <property type="entry name" value="GGDEF"/>
    <property type="match status" value="1"/>
</dbReference>
<dbReference type="AlphaFoldDB" id="A0A6C0U2P1"/>
<sequence length="569" mass="64037">MDLRRILLISDEERDYLLLADCLERARPTRFRLLSCDSLERPLEVLADPELDIVIMVPGPETEYLLRLMQKSNIPTPVMLLLDAPPNGQEYRLFQDCGVKDYLIREQLQHAFLDKVLDYAIELNRARNTIRDLSNRDSLTGVLNRAGFRAQLEQTLQHAQRHDLKTALLYLNIDQFTSVNDHFGEHNGDLLIQQLSRRILNKLRNTDAVARLGGDEFAIILENVSSASDVATIAGKLLQTIAMPVLLEEQQVQVNASIGAALYPDDAGDLAELLEQARSAMQQAKPVTGSKFIHYSERLLFDAGGGNSLAAELRTAVRKNQFELHYQPRVILESGQLAGLEALLRWNHPERGLTCPGEFLAECEDMGLMKNIGHQIIQHACCALNWMAEQGLGDIVVAVNISFSQIQDDHFVGAVKDILDRTGANAARLEFELTENTILKSPSAIKARMEELGQLGISFSLDDFGTGFSQLSHLTELPISALKIDSSFVRDLPHNRQQAAVCSLIIQMARRLELEVVAEGAESYEQIEYLRAEHCHQVQGFYYSPAIPLQQLPRFVQEQRFKYRERISS</sequence>
<evidence type="ECO:0000313" key="3">
    <source>
        <dbReference type="EMBL" id="QIB66296.1"/>
    </source>
</evidence>
<dbReference type="SMART" id="SM00052">
    <property type="entry name" value="EAL"/>
    <property type="match status" value="1"/>
</dbReference>
<dbReference type="SMART" id="SM00267">
    <property type="entry name" value="GGDEF"/>
    <property type="match status" value="1"/>
</dbReference>
<dbReference type="InterPro" id="IPR043128">
    <property type="entry name" value="Rev_trsase/Diguanyl_cyclase"/>
</dbReference>
<organism evidence="3 4">
    <name type="scientific">Kineobactrum salinum</name>
    <dbReference type="NCBI Taxonomy" id="2708301"/>
    <lineage>
        <taxon>Bacteria</taxon>
        <taxon>Pseudomonadati</taxon>
        <taxon>Pseudomonadota</taxon>
        <taxon>Gammaproteobacteria</taxon>
        <taxon>Cellvibrionales</taxon>
        <taxon>Halieaceae</taxon>
        <taxon>Kineobactrum</taxon>
    </lineage>
</organism>
<dbReference type="Pfam" id="PF00990">
    <property type="entry name" value="GGDEF"/>
    <property type="match status" value="1"/>
</dbReference>
<protein>
    <submittedName>
        <fullName evidence="3">Bifunctional diguanylate cyclase/phosphodiesterase</fullName>
    </submittedName>
</protein>
<evidence type="ECO:0000259" key="2">
    <source>
        <dbReference type="PROSITE" id="PS50887"/>
    </source>
</evidence>
<dbReference type="Proteomes" id="UP000477680">
    <property type="component" value="Chromosome"/>
</dbReference>
<dbReference type="EMBL" id="CP048711">
    <property type="protein sequence ID" value="QIB66296.1"/>
    <property type="molecule type" value="Genomic_DNA"/>
</dbReference>
<evidence type="ECO:0000259" key="1">
    <source>
        <dbReference type="PROSITE" id="PS50883"/>
    </source>
</evidence>
<dbReference type="InterPro" id="IPR029787">
    <property type="entry name" value="Nucleotide_cyclase"/>
</dbReference>
<evidence type="ECO:0000313" key="4">
    <source>
        <dbReference type="Proteomes" id="UP000477680"/>
    </source>
</evidence>
<dbReference type="KEGG" id="kim:G3T16_13660"/>
<dbReference type="SUPFAM" id="SSF141868">
    <property type="entry name" value="EAL domain-like"/>
    <property type="match status" value="1"/>
</dbReference>
<feature type="domain" description="EAL" evidence="1">
    <location>
        <begin position="306"/>
        <end position="560"/>
    </location>
</feature>
<dbReference type="CDD" id="cd01948">
    <property type="entry name" value="EAL"/>
    <property type="match status" value="1"/>
</dbReference>
<accession>A0A6C0U2P1</accession>
<name>A0A6C0U2P1_9GAMM</name>
<dbReference type="PROSITE" id="PS50887">
    <property type="entry name" value="GGDEF"/>
    <property type="match status" value="1"/>
</dbReference>
<dbReference type="SUPFAM" id="SSF55073">
    <property type="entry name" value="Nucleotide cyclase"/>
    <property type="match status" value="1"/>
</dbReference>
<reference evidence="3 4" key="1">
    <citation type="submission" date="2020-02" db="EMBL/GenBank/DDBJ databases">
        <title>Genome sequencing for Kineobactrum sp. M2.</title>
        <authorList>
            <person name="Park S.-J."/>
        </authorList>
    </citation>
    <scope>NUCLEOTIDE SEQUENCE [LARGE SCALE GENOMIC DNA]</scope>
    <source>
        <strain evidence="3 4">M2</strain>
    </source>
</reference>
<proteinExistence type="predicted"/>
<dbReference type="RefSeq" id="WP_163495730.1">
    <property type="nucleotide sequence ID" value="NZ_CP048711.1"/>
</dbReference>
<dbReference type="PANTHER" id="PTHR44757:SF2">
    <property type="entry name" value="BIOFILM ARCHITECTURE MAINTENANCE PROTEIN MBAA"/>
    <property type="match status" value="1"/>
</dbReference>
<dbReference type="InterPro" id="IPR052155">
    <property type="entry name" value="Biofilm_reg_signaling"/>
</dbReference>
<feature type="domain" description="GGDEF" evidence="2">
    <location>
        <begin position="164"/>
        <end position="298"/>
    </location>
</feature>
<dbReference type="Pfam" id="PF00563">
    <property type="entry name" value="EAL"/>
    <property type="match status" value="1"/>
</dbReference>
<dbReference type="Gene3D" id="3.20.20.450">
    <property type="entry name" value="EAL domain"/>
    <property type="match status" value="1"/>
</dbReference>
<dbReference type="CDD" id="cd01949">
    <property type="entry name" value="GGDEF"/>
    <property type="match status" value="1"/>
</dbReference>
<dbReference type="PANTHER" id="PTHR44757">
    <property type="entry name" value="DIGUANYLATE CYCLASE DGCP"/>
    <property type="match status" value="1"/>
</dbReference>
<dbReference type="SUPFAM" id="SSF52172">
    <property type="entry name" value="CheY-like"/>
    <property type="match status" value="1"/>
</dbReference>
<dbReference type="InterPro" id="IPR000160">
    <property type="entry name" value="GGDEF_dom"/>
</dbReference>
<dbReference type="InterPro" id="IPR011006">
    <property type="entry name" value="CheY-like_superfamily"/>
</dbReference>